<reference evidence="2 3" key="1">
    <citation type="submission" date="2021-08" db="EMBL/GenBank/DDBJ databases">
        <authorList>
            <person name="Zhang D."/>
            <person name="Zhang A."/>
            <person name="Wang L."/>
        </authorList>
    </citation>
    <scope>NUCLEOTIDE SEQUENCE [LARGE SCALE GENOMIC DNA]</scope>
    <source>
        <strain evidence="2 3">WL0086</strain>
    </source>
</reference>
<evidence type="ECO:0000256" key="1">
    <source>
        <dbReference type="SAM" id="SignalP"/>
    </source>
</evidence>
<proteinExistence type="predicted"/>
<name>A0ABZ1CFR9_9BACT</name>
<accession>A0ABZ1CFR9</accession>
<evidence type="ECO:0000313" key="3">
    <source>
        <dbReference type="Proteomes" id="UP000738431"/>
    </source>
</evidence>
<dbReference type="EMBL" id="CP139781">
    <property type="protein sequence ID" value="WRQ90068.1"/>
    <property type="molecule type" value="Genomic_DNA"/>
</dbReference>
<keyword evidence="3" id="KW-1185">Reference proteome</keyword>
<dbReference type="Proteomes" id="UP000738431">
    <property type="component" value="Chromosome"/>
</dbReference>
<dbReference type="Pfam" id="PF11932">
    <property type="entry name" value="DUF3450"/>
    <property type="match status" value="1"/>
</dbReference>
<feature type="chain" id="PRO_5046370451" evidence="1">
    <location>
        <begin position="30"/>
        <end position="261"/>
    </location>
</feature>
<dbReference type="RefSeq" id="WP_221032008.1">
    <property type="nucleotide sequence ID" value="NZ_CP139781.1"/>
</dbReference>
<protein>
    <submittedName>
        <fullName evidence="2">DUF3450 family protein</fullName>
    </submittedName>
</protein>
<feature type="signal peptide" evidence="1">
    <location>
        <begin position="1"/>
        <end position="29"/>
    </location>
</feature>
<reference evidence="2 3" key="2">
    <citation type="submission" date="2023-12" db="EMBL/GenBank/DDBJ databases">
        <title>Description of an unclassified Opitutus bacterium of Verrucomicrobiota.</title>
        <authorList>
            <person name="Zhang D.-F."/>
        </authorList>
    </citation>
    <scope>NUCLEOTIDE SEQUENCE [LARGE SCALE GENOMIC DNA]</scope>
    <source>
        <strain evidence="2 3">WL0086</strain>
    </source>
</reference>
<keyword evidence="1" id="KW-0732">Signal</keyword>
<gene>
    <name evidence="2" type="ORF">K1X11_011670</name>
</gene>
<evidence type="ECO:0000313" key="2">
    <source>
        <dbReference type="EMBL" id="WRQ90068.1"/>
    </source>
</evidence>
<dbReference type="InterPro" id="IPR016866">
    <property type="entry name" value="UCP028069"/>
</dbReference>
<sequence>MPALPRLRHNVGLALACVIPCTLLTPAFADTALNDVQKAATEWARLRSETTRLEKAWDSERDLLTASLAGLGVQADQLAGQRDTLAAQTESARTEIDALTATNRETAARIEEAGTRIDALSAQLIALRPALPPRLSAALELPYRSLASPDLTPAERMRHTMTILNQCNRFNQTFVLSEEILAVTPGGEERLLEVLYWGLAQGCALDRSGGEAFVGRAVDGIWSWQPAPDLVGELTDLIDIHQDKEAPAFVTIPAQITEGAQ</sequence>
<organism evidence="2 3">
    <name type="scientific">Actomonas aquatica</name>
    <dbReference type="NCBI Taxonomy" id="2866162"/>
    <lineage>
        <taxon>Bacteria</taxon>
        <taxon>Pseudomonadati</taxon>
        <taxon>Verrucomicrobiota</taxon>
        <taxon>Opitutia</taxon>
        <taxon>Opitutales</taxon>
        <taxon>Opitutaceae</taxon>
        <taxon>Actomonas</taxon>
    </lineage>
</organism>